<evidence type="ECO:0000313" key="4">
    <source>
        <dbReference type="Proteomes" id="UP000197032"/>
    </source>
</evidence>
<keyword evidence="1" id="KW-0560">Oxidoreductase</keyword>
<reference evidence="4" key="1">
    <citation type="journal article" date="2017" name="Appl. Environ. Microbiol.">
        <title>Genomic analysis of Calderihabitans maritimus KKC1, a thermophilic hydrogenogenic carboxydotrophic bacterium isolated from marine sediment.</title>
        <authorList>
            <person name="Omae K."/>
            <person name="Yoneda Y."/>
            <person name="Fukuyama Y."/>
            <person name="Yoshida T."/>
            <person name="Sako Y."/>
        </authorList>
    </citation>
    <scope>NUCLEOTIDE SEQUENCE [LARGE SCALE GENOMIC DNA]</scope>
    <source>
        <strain evidence="4">KKC1</strain>
    </source>
</reference>
<dbReference type="GO" id="GO:0016903">
    <property type="term" value="F:oxidoreductase activity, acting on the aldehyde or oxo group of donors"/>
    <property type="evidence" value="ECO:0007669"/>
    <property type="project" value="InterPro"/>
</dbReference>
<accession>A0A1Z5HPK6</accession>
<sequence length="190" mass="20628">MGKRWEIILSGIGGQGLGLGGRILAEAGGIDRGLYVAQTQSYGARARGGYSQSSVIISEEEILYPLVQEPNLLLALGQRGYQYYAAKTKNNGLVIFDEETVQPDLSLPVQQIGLPMVATARKINHERGVTILALGAISLLTSVADSLSLQKVLERHFRRQAVSLNVLAFKEGMRIAYAYSTAQQVELPLL</sequence>
<dbReference type="Proteomes" id="UP000197032">
    <property type="component" value="Unassembled WGS sequence"/>
</dbReference>
<comment type="caution">
    <text evidence="3">The sequence shown here is derived from an EMBL/GenBank/DDBJ whole genome shotgun (WGS) entry which is preliminary data.</text>
</comment>
<gene>
    <name evidence="3" type="ORF">KKC1_06240</name>
</gene>
<keyword evidence="4" id="KW-1185">Reference proteome</keyword>
<dbReference type="RefSeq" id="WP_088552990.1">
    <property type="nucleotide sequence ID" value="NZ_BDGJ01000018.1"/>
</dbReference>
<dbReference type="SUPFAM" id="SSF53323">
    <property type="entry name" value="Pyruvate-ferredoxin oxidoreductase, PFOR, domain III"/>
    <property type="match status" value="1"/>
</dbReference>
<dbReference type="InterPro" id="IPR052554">
    <property type="entry name" value="2-oxoglutarate_synth_KorC"/>
</dbReference>
<organism evidence="3 4">
    <name type="scientific">Calderihabitans maritimus</name>
    <dbReference type="NCBI Taxonomy" id="1246530"/>
    <lineage>
        <taxon>Bacteria</taxon>
        <taxon>Bacillati</taxon>
        <taxon>Bacillota</taxon>
        <taxon>Clostridia</taxon>
        <taxon>Neomoorellales</taxon>
        <taxon>Calderihabitantaceae</taxon>
        <taxon>Calderihabitans</taxon>
    </lineage>
</organism>
<dbReference type="Gene3D" id="3.40.920.10">
    <property type="entry name" value="Pyruvate-ferredoxin oxidoreductase, PFOR, domain III"/>
    <property type="match status" value="1"/>
</dbReference>
<dbReference type="PANTHER" id="PTHR42730:SF1">
    <property type="entry name" value="2-OXOGLUTARATE SYNTHASE SUBUNIT KORC"/>
    <property type="match status" value="1"/>
</dbReference>
<dbReference type="EMBL" id="BDGJ01000018">
    <property type="protein sequence ID" value="GAW91462.1"/>
    <property type="molecule type" value="Genomic_DNA"/>
</dbReference>
<evidence type="ECO:0000256" key="1">
    <source>
        <dbReference type="ARBA" id="ARBA00023002"/>
    </source>
</evidence>
<dbReference type="OrthoDB" id="9789125at2"/>
<name>A0A1Z5HPK6_9FIRM</name>
<dbReference type="AlphaFoldDB" id="A0A1Z5HPK6"/>
<dbReference type="PANTHER" id="PTHR42730">
    <property type="entry name" value="2-OXOGLUTARATE SYNTHASE SUBUNIT KORC"/>
    <property type="match status" value="1"/>
</dbReference>
<proteinExistence type="predicted"/>
<dbReference type="Pfam" id="PF01558">
    <property type="entry name" value="POR"/>
    <property type="match status" value="1"/>
</dbReference>
<evidence type="ECO:0000313" key="3">
    <source>
        <dbReference type="EMBL" id="GAW91462.1"/>
    </source>
</evidence>
<dbReference type="InterPro" id="IPR002869">
    <property type="entry name" value="Pyrv_flavodox_OxRed_cen"/>
</dbReference>
<feature type="domain" description="Pyruvate/ketoisovalerate oxidoreductase catalytic" evidence="2">
    <location>
        <begin position="13"/>
        <end position="173"/>
    </location>
</feature>
<protein>
    <recommendedName>
        <fullName evidence="2">Pyruvate/ketoisovalerate oxidoreductase catalytic domain-containing protein</fullName>
    </recommendedName>
</protein>
<evidence type="ECO:0000259" key="2">
    <source>
        <dbReference type="Pfam" id="PF01558"/>
    </source>
</evidence>
<dbReference type="InterPro" id="IPR019752">
    <property type="entry name" value="Pyrv/ketoisovalerate_OxRed_cat"/>
</dbReference>